<sequence>MTSIPNGAWNATITLRSYYNHTYVKDNPSCSNGFVVGEANFIYSKNYLRNLQIMEELPLVLDWVIGEETCEIAKRNSTTYGCKSNNSDCVDNSIGYRCSCMQGYDGNPNLKDGCQEEGSSNTNTVKIFTAEELEKATNDFDKDRVVGQGGYGTVYKGYLKDSCIVAIKKSKIIDRNQIEQFINEVLVVYEFISNGTLSEHLHDKVKASTLSLDICLRVAAETAGVLSYLHSTAYPPIIHRDIKSLTFF</sequence>
<evidence type="ECO:0000256" key="2">
    <source>
        <dbReference type="ARBA" id="ARBA00022840"/>
    </source>
</evidence>
<dbReference type="InterPro" id="IPR011009">
    <property type="entry name" value="Kinase-like_dom_sf"/>
</dbReference>
<name>A0AAN8Y5Q0_SOLBU</name>
<dbReference type="Gene3D" id="3.30.200.20">
    <property type="entry name" value="Phosphorylase Kinase, domain 1"/>
    <property type="match status" value="1"/>
</dbReference>
<dbReference type="SUPFAM" id="SSF56112">
    <property type="entry name" value="Protein kinase-like (PK-like)"/>
    <property type="match status" value="1"/>
</dbReference>
<reference evidence="5 6" key="1">
    <citation type="submission" date="2024-02" db="EMBL/GenBank/DDBJ databases">
        <title>de novo genome assembly of Solanum bulbocastanum strain 11H21.</title>
        <authorList>
            <person name="Hosaka A.J."/>
        </authorList>
    </citation>
    <scope>NUCLEOTIDE SEQUENCE [LARGE SCALE GENOMIC DNA]</scope>
    <source>
        <tissue evidence="5">Young leaves</tissue>
    </source>
</reference>
<proteinExistence type="predicted"/>
<evidence type="ECO:0000313" key="6">
    <source>
        <dbReference type="Proteomes" id="UP001371456"/>
    </source>
</evidence>
<protein>
    <recommendedName>
        <fullName evidence="4">Protein kinase domain-containing protein</fullName>
    </recommendedName>
</protein>
<dbReference type="Proteomes" id="UP001371456">
    <property type="component" value="Unassembled WGS sequence"/>
</dbReference>
<dbReference type="EMBL" id="JBANQN010000009">
    <property type="protein sequence ID" value="KAK6779846.1"/>
    <property type="molecule type" value="Genomic_DNA"/>
</dbReference>
<dbReference type="Gene3D" id="1.10.510.10">
    <property type="entry name" value="Transferase(Phosphotransferase) domain 1"/>
    <property type="match status" value="1"/>
</dbReference>
<feature type="binding site" evidence="3">
    <location>
        <position position="169"/>
    </location>
    <ligand>
        <name>ATP</name>
        <dbReference type="ChEBI" id="CHEBI:30616"/>
    </ligand>
</feature>
<dbReference type="PANTHER" id="PTHR27005:SF468">
    <property type="entry name" value="OS01G0310500 PROTEIN"/>
    <property type="match status" value="1"/>
</dbReference>
<dbReference type="PANTHER" id="PTHR27005">
    <property type="entry name" value="WALL-ASSOCIATED RECEPTOR KINASE-LIKE 21"/>
    <property type="match status" value="1"/>
</dbReference>
<keyword evidence="2 3" id="KW-0067">ATP-binding</keyword>
<feature type="domain" description="Protein kinase" evidence="4">
    <location>
        <begin position="140"/>
        <end position="248"/>
    </location>
</feature>
<evidence type="ECO:0000256" key="1">
    <source>
        <dbReference type="ARBA" id="ARBA00022741"/>
    </source>
</evidence>
<gene>
    <name evidence="5" type="ORF">RDI58_022030</name>
</gene>
<evidence type="ECO:0000256" key="3">
    <source>
        <dbReference type="PROSITE-ProRule" id="PRU10141"/>
    </source>
</evidence>
<comment type="caution">
    <text evidence="5">The sequence shown here is derived from an EMBL/GenBank/DDBJ whole genome shotgun (WGS) entry which is preliminary data.</text>
</comment>
<accession>A0AAN8Y5Q0</accession>
<dbReference type="PROSITE" id="PS00107">
    <property type="entry name" value="PROTEIN_KINASE_ATP"/>
    <property type="match status" value="1"/>
</dbReference>
<organism evidence="5 6">
    <name type="scientific">Solanum bulbocastanum</name>
    <name type="common">Wild potato</name>
    <dbReference type="NCBI Taxonomy" id="147425"/>
    <lineage>
        <taxon>Eukaryota</taxon>
        <taxon>Viridiplantae</taxon>
        <taxon>Streptophyta</taxon>
        <taxon>Embryophyta</taxon>
        <taxon>Tracheophyta</taxon>
        <taxon>Spermatophyta</taxon>
        <taxon>Magnoliopsida</taxon>
        <taxon>eudicotyledons</taxon>
        <taxon>Gunneridae</taxon>
        <taxon>Pentapetalae</taxon>
        <taxon>asterids</taxon>
        <taxon>lamiids</taxon>
        <taxon>Solanales</taxon>
        <taxon>Solanaceae</taxon>
        <taxon>Solanoideae</taxon>
        <taxon>Solaneae</taxon>
        <taxon>Solanum</taxon>
    </lineage>
</organism>
<keyword evidence="6" id="KW-1185">Reference proteome</keyword>
<evidence type="ECO:0000259" key="4">
    <source>
        <dbReference type="PROSITE" id="PS50011"/>
    </source>
</evidence>
<dbReference type="AlphaFoldDB" id="A0AAN8Y5Q0"/>
<dbReference type="GO" id="GO:0007166">
    <property type="term" value="P:cell surface receptor signaling pathway"/>
    <property type="evidence" value="ECO:0007669"/>
    <property type="project" value="InterPro"/>
</dbReference>
<dbReference type="GO" id="GO:0004674">
    <property type="term" value="F:protein serine/threonine kinase activity"/>
    <property type="evidence" value="ECO:0007669"/>
    <property type="project" value="TreeGrafter"/>
</dbReference>
<dbReference type="InterPro" id="IPR045274">
    <property type="entry name" value="WAK-like"/>
</dbReference>
<dbReference type="GO" id="GO:0005524">
    <property type="term" value="F:ATP binding"/>
    <property type="evidence" value="ECO:0007669"/>
    <property type="project" value="UniProtKB-UniRule"/>
</dbReference>
<dbReference type="PROSITE" id="PS50011">
    <property type="entry name" value="PROTEIN_KINASE_DOM"/>
    <property type="match status" value="1"/>
</dbReference>
<dbReference type="GO" id="GO:0005886">
    <property type="term" value="C:plasma membrane"/>
    <property type="evidence" value="ECO:0007669"/>
    <property type="project" value="TreeGrafter"/>
</dbReference>
<evidence type="ECO:0000313" key="5">
    <source>
        <dbReference type="EMBL" id="KAK6779846.1"/>
    </source>
</evidence>
<dbReference type="InterPro" id="IPR017441">
    <property type="entry name" value="Protein_kinase_ATP_BS"/>
</dbReference>
<dbReference type="CDD" id="cd00053">
    <property type="entry name" value="EGF"/>
    <property type="match status" value="1"/>
</dbReference>
<keyword evidence="1 3" id="KW-0547">Nucleotide-binding</keyword>
<dbReference type="InterPro" id="IPR000719">
    <property type="entry name" value="Prot_kinase_dom"/>
</dbReference>